<feature type="region of interest" description="Disordered" evidence="1">
    <location>
        <begin position="187"/>
        <end position="243"/>
    </location>
</feature>
<organism evidence="2 3">
    <name type="scientific">Albula glossodonta</name>
    <name type="common">roundjaw bonefish</name>
    <dbReference type="NCBI Taxonomy" id="121402"/>
    <lineage>
        <taxon>Eukaryota</taxon>
        <taxon>Metazoa</taxon>
        <taxon>Chordata</taxon>
        <taxon>Craniata</taxon>
        <taxon>Vertebrata</taxon>
        <taxon>Euteleostomi</taxon>
        <taxon>Actinopterygii</taxon>
        <taxon>Neopterygii</taxon>
        <taxon>Teleostei</taxon>
        <taxon>Albuliformes</taxon>
        <taxon>Albulidae</taxon>
        <taxon>Albula</taxon>
    </lineage>
</organism>
<reference evidence="2" key="1">
    <citation type="thesis" date="2021" institute="BYU ScholarsArchive" country="Provo, UT, USA">
        <title>Applications of and Algorithms for Genome Assembly and Genomic Analyses with an Emphasis on Marine Teleosts.</title>
        <authorList>
            <person name="Pickett B.D."/>
        </authorList>
    </citation>
    <scope>NUCLEOTIDE SEQUENCE</scope>
    <source>
        <strain evidence="2">HI-2016</strain>
    </source>
</reference>
<feature type="compositionally biased region" description="Polar residues" evidence="1">
    <location>
        <begin position="502"/>
        <end position="524"/>
    </location>
</feature>
<protein>
    <submittedName>
        <fullName evidence="2">Uncharacterized protein</fullName>
    </submittedName>
</protein>
<feature type="compositionally biased region" description="Basic and acidic residues" evidence="1">
    <location>
        <begin position="196"/>
        <end position="213"/>
    </location>
</feature>
<proteinExistence type="predicted"/>
<keyword evidence="3" id="KW-1185">Reference proteome</keyword>
<dbReference type="AlphaFoldDB" id="A0A8T2PNM4"/>
<evidence type="ECO:0000313" key="2">
    <source>
        <dbReference type="EMBL" id="KAG9353022.1"/>
    </source>
</evidence>
<dbReference type="OrthoDB" id="8886508at2759"/>
<feature type="compositionally biased region" description="Low complexity" evidence="1">
    <location>
        <begin position="218"/>
        <end position="228"/>
    </location>
</feature>
<evidence type="ECO:0000313" key="3">
    <source>
        <dbReference type="Proteomes" id="UP000824540"/>
    </source>
</evidence>
<sequence>MGLKVEMWGWGGGGRQFGHTLKAMAPSLVLLHNVILGGSRSAGKRIASHSTAGFWTRLPNSSCTAKARGRESTQASTWSSSQVRAIPCSRADCSQMMPIKALAVPEQYLGHRETAGRVGDGEEEREDRYSLTSVSPAPGESLQWTGPSPADKAGEDFTLPSLLLVSPHPEDGLGSVGPHVPLESIREQDEADEPGSEPRRSPGDGAVRVREGVADNGSLSSSAERSSGVGDGSGDGNAPSGAGLVPTFRVAVARDQRAKLDSEMADLLKHPPGASEDDLLQVESLNIPSEGKCEGSGFCSGSSDHHEAEECCSSTEISKPQQGVQLEGSLGNDLGTSVTSLQELQDLQDLKLKHQLHQTEVDRLCTALRDSKERIGELEGELSSERKKGESQAHKIQELETEKSNTSLIAVLTECQSKVEQLEELKHSSVELMGQLRAAQGMAACLQRRMCCLEKEHIVKQREVLQLTEELEEARKALQEKSRDMARVTAQLQVLEQERTGENGTLTNGHVNLQPHQQPGQYPNDSKVCTLL</sequence>
<name>A0A8T2PNM4_9TELE</name>
<comment type="caution">
    <text evidence="2">The sequence shown here is derived from an EMBL/GenBank/DDBJ whole genome shotgun (WGS) entry which is preliminary data.</text>
</comment>
<accession>A0A8T2PNM4</accession>
<dbReference type="EMBL" id="JAFBMS010000004">
    <property type="protein sequence ID" value="KAG9353022.1"/>
    <property type="molecule type" value="Genomic_DNA"/>
</dbReference>
<gene>
    <name evidence="2" type="ORF">JZ751_017598</name>
</gene>
<evidence type="ECO:0000256" key="1">
    <source>
        <dbReference type="SAM" id="MobiDB-lite"/>
    </source>
</evidence>
<dbReference type="Proteomes" id="UP000824540">
    <property type="component" value="Unassembled WGS sequence"/>
</dbReference>
<feature type="region of interest" description="Disordered" evidence="1">
    <location>
        <begin position="113"/>
        <end position="155"/>
    </location>
</feature>
<feature type="region of interest" description="Disordered" evidence="1">
    <location>
        <begin position="497"/>
        <end position="526"/>
    </location>
</feature>